<organism evidence="1">
    <name type="scientific">Pricia antarctica</name>
    <dbReference type="NCBI Taxonomy" id="641691"/>
    <lineage>
        <taxon>Bacteria</taxon>
        <taxon>Pseudomonadati</taxon>
        <taxon>Bacteroidota</taxon>
        <taxon>Flavobacteriia</taxon>
        <taxon>Flavobacteriales</taxon>
        <taxon>Flavobacteriaceae</taxon>
        <taxon>Pricia</taxon>
    </lineage>
</organism>
<proteinExistence type="predicted"/>
<protein>
    <submittedName>
        <fullName evidence="1">Uncharacterized protein</fullName>
    </submittedName>
</protein>
<reference evidence="1" key="1">
    <citation type="journal article" date="2020" name="mSystems">
        <title>Genome- and Community-Level Interaction Insights into Carbon Utilization and Element Cycling Functions of Hydrothermarchaeota in Hydrothermal Sediment.</title>
        <authorList>
            <person name="Zhou Z."/>
            <person name="Liu Y."/>
            <person name="Xu W."/>
            <person name="Pan J."/>
            <person name="Luo Z.H."/>
            <person name="Li M."/>
        </authorList>
    </citation>
    <scope>NUCLEOTIDE SEQUENCE [LARGE SCALE GENOMIC DNA]</scope>
    <source>
        <strain evidence="1">HyVt-345</strain>
    </source>
</reference>
<evidence type="ECO:0000313" key="1">
    <source>
        <dbReference type="EMBL" id="HEA23096.1"/>
    </source>
</evidence>
<dbReference type="EMBL" id="DRGL01000074">
    <property type="protein sequence ID" value="HEA23096.1"/>
    <property type="molecule type" value="Genomic_DNA"/>
</dbReference>
<name>A0A831QTW9_9FLAO</name>
<gene>
    <name evidence="1" type="ORF">ENH87_19580</name>
</gene>
<accession>A0A831QTW9</accession>
<dbReference type="AlphaFoldDB" id="A0A831QTW9"/>
<comment type="caution">
    <text evidence="1">The sequence shown here is derived from an EMBL/GenBank/DDBJ whole genome shotgun (WGS) entry which is preliminary data.</text>
</comment>
<dbReference type="Proteomes" id="UP000886191">
    <property type="component" value="Unassembled WGS sequence"/>
</dbReference>
<sequence length="333" mass="38957">MSDYLDVKFHIFDLVFQPYKQQVGKMGSFGILKSCFKKINEDRIEKQRFIIIDRHETRDKAESRKLFVSQASYSHPDRMFKCKIGLLRDKMPAFLDREKMTISSNIDLKNKELVESTNFYVDMTKLTHPTVLCEYNSLGPKISDIEYYFRTISSRKFLYISKACKAQVEMEKSVEHVIDSMVNIFKFRFKAKPENLPSLFNNTKDAFISNMQILAKTADPKSIRVDLSFRETGGKKLVAEKNYKMMSTSKKILTAVLNDTKVMEDIEDFYLEYEDSDGIENDFNLVRGKVFLETSCPYKKGKKGQLDNKILFNKIKEKYDIYKTEKKEIGVEK</sequence>